<proteinExistence type="predicted"/>
<dbReference type="Proteomes" id="UP001341840">
    <property type="component" value="Unassembled WGS sequence"/>
</dbReference>
<protein>
    <submittedName>
        <fullName evidence="2">Uncharacterized protein</fullName>
    </submittedName>
</protein>
<feature type="non-terminal residue" evidence="2">
    <location>
        <position position="74"/>
    </location>
</feature>
<feature type="region of interest" description="Disordered" evidence="1">
    <location>
        <begin position="55"/>
        <end position="74"/>
    </location>
</feature>
<gene>
    <name evidence="2" type="ORF">PIB30_103789</name>
</gene>
<dbReference type="EMBL" id="JASCZI010275307">
    <property type="protein sequence ID" value="MED6226440.1"/>
    <property type="molecule type" value="Genomic_DNA"/>
</dbReference>
<evidence type="ECO:0000313" key="3">
    <source>
        <dbReference type="Proteomes" id="UP001341840"/>
    </source>
</evidence>
<sequence length="74" mass="8720">PRTCVEARHMRGRRVQPCPRQDDPRIGVKSTLMRGRFSNIPEFSKSHAYAWSPTHMRGKRKKQGQNHFFVENEV</sequence>
<comment type="caution">
    <text evidence="2">The sequence shown here is derived from an EMBL/GenBank/DDBJ whole genome shotgun (WGS) entry which is preliminary data.</text>
</comment>
<evidence type="ECO:0000313" key="2">
    <source>
        <dbReference type="EMBL" id="MED6226440.1"/>
    </source>
</evidence>
<feature type="non-terminal residue" evidence="2">
    <location>
        <position position="1"/>
    </location>
</feature>
<accession>A0ABU6ZWZ5</accession>
<name>A0ABU6ZWZ5_9FABA</name>
<evidence type="ECO:0000256" key="1">
    <source>
        <dbReference type="SAM" id="MobiDB-lite"/>
    </source>
</evidence>
<organism evidence="2 3">
    <name type="scientific">Stylosanthes scabra</name>
    <dbReference type="NCBI Taxonomy" id="79078"/>
    <lineage>
        <taxon>Eukaryota</taxon>
        <taxon>Viridiplantae</taxon>
        <taxon>Streptophyta</taxon>
        <taxon>Embryophyta</taxon>
        <taxon>Tracheophyta</taxon>
        <taxon>Spermatophyta</taxon>
        <taxon>Magnoliopsida</taxon>
        <taxon>eudicotyledons</taxon>
        <taxon>Gunneridae</taxon>
        <taxon>Pentapetalae</taxon>
        <taxon>rosids</taxon>
        <taxon>fabids</taxon>
        <taxon>Fabales</taxon>
        <taxon>Fabaceae</taxon>
        <taxon>Papilionoideae</taxon>
        <taxon>50 kb inversion clade</taxon>
        <taxon>dalbergioids sensu lato</taxon>
        <taxon>Dalbergieae</taxon>
        <taxon>Pterocarpus clade</taxon>
        <taxon>Stylosanthes</taxon>
    </lineage>
</organism>
<feature type="region of interest" description="Disordered" evidence="1">
    <location>
        <begin position="1"/>
        <end position="26"/>
    </location>
</feature>
<reference evidence="2 3" key="1">
    <citation type="journal article" date="2023" name="Plants (Basel)">
        <title>Bridging the Gap: Combining Genomics and Transcriptomics Approaches to Understand Stylosanthes scabra, an Orphan Legume from the Brazilian Caatinga.</title>
        <authorList>
            <person name="Ferreira-Neto J.R.C."/>
            <person name="da Silva M.D."/>
            <person name="Binneck E."/>
            <person name="de Melo N.F."/>
            <person name="da Silva R.H."/>
            <person name="de Melo A.L.T.M."/>
            <person name="Pandolfi V."/>
            <person name="Bustamante F.O."/>
            <person name="Brasileiro-Vidal A.C."/>
            <person name="Benko-Iseppon A.M."/>
        </authorList>
    </citation>
    <scope>NUCLEOTIDE SEQUENCE [LARGE SCALE GENOMIC DNA]</scope>
    <source>
        <tissue evidence="2">Leaves</tissue>
    </source>
</reference>
<keyword evidence="3" id="KW-1185">Reference proteome</keyword>